<dbReference type="SUPFAM" id="SSF50965">
    <property type="entry name" value="Galactose oxidase, central domain"/>
    <property type="match status" value="1"/>
</dbReference>
<dbReference type="SUPFAM" id="SSF52129">
    <property type="entry name" value="Caspase-like"/>
    <property type="match status" value="1"/>
</dbReference>
<dbReference type="InterPro" id="IPR002398">
    <property type="entry name" value="Pept_C14"/>
</dbReference>
<keyword evidence="7" id="KW-1185">Reference proteome</keyword>
<evidence type="ECO:0000256" key="4">
    <source>
        <dbReference type="SAM" id="MobiDB-lite"/>
    </source>
</evidence>
<evidence type="ECO:0000256" key="1">
    <source>
        <dbReference type="ARBA" id="ARBA00022670"/>
    </source>
</evidence>
<keyword evidence="3" id="KW-0378">Hydrolase</keyword>
<dbReference type="Gene3D" id="2.120.10.80">
    <property type="entry name" value="Kelch-type beta propeller"/>
    <property type="match status" value="1"/>
</dbReference>
<dbReference type="InterPro" id="IPR011600">
    <property type="entry name" value="Pept_C14_caspase"/>
</dbReference>
<evidence type="ECO:0000259" key="5">
    <source>
        <dbReference type="PROSITE" id="PS50208"/>
    </source>
</evidence>
<dbReference type="PANTHER" id="PTHR47901:SF8">
    <property type="entry name" value="CASPASE-3"/>
    <property type="match status" value="1"/>
</dbReference>
<gene>
    <name evidence="6" type="ORF">RFI_31453</name>
</gene>
<dbReference type="InterPro" id="IPR011043">
    <property type="entry name" value="Gal_Oxase/kelch_b-propeller"/>
</dbReference>
<keyword evidence="1" id="KW-0645">Protease</keyword>
<dbReference type="GO" id="GO:0006508">
    <property type="term" value="P:proteolysis"/>
    <property type="evidence" value="ECO:0007669"/>
    <property type="project" value="UniProtKB-KW"/>
</dbReference>
<dbReference type="PROSITE" id="PS50208">
    <property type="entry name" value="CASPASE_P20"/>
    <property type="match status" value="1"/>
</dbReference>
<keyword evidence="2" id="KW-0053">Apoptosis</keyword>
<dbReference type="Gene3D" id="3.40.50.1460">
    <property type="match status" value="1"/>
</dbReference>
<feature type="domain" description="Caspase family p20" evidence="5">
    <location>
        <begin position="620"/>
        <end position="705"/>
    </location>
</feature>
<evidence type="ECO:0000256" key="3">
    <source>
        <dbReference type="ARBA" id="ARBA00022801"/>
    </source>
</evidence>
<organism evidence="6 7">
    <name type="scientific">Reticulomyxa filosa</name>
    <dbReference type="NCBI Taxonomy" id="46433"/>
    <lineage>
        <taxon>Eukaryota</taxon>
        <taxon>Sar</taxon>
        <taxon>Rhizaria</taxon>
        <taxon>Retaria</taxon>
        <taxon>Foraminifera</taxon>
        <taxon>Monothalamids</taxon>
        <taxon>Reticulomyxidae</taxon>
        <taxon>Reticulomyxa</taxon>
    </lineage>
</organism>
<dbReference type="InterPro" id="IPR029030">
    <property type="entry name" value="Caspase-like_dom_sf"/>
</dbReference>
<dbReference type="GO" id="GO:0004197">
    <property type="term" value="F:cysteine-type endopeptidase activity"/>
    <property type="evidence" value="ECO:0007669"/>
    <property type="project" value="InterPro"/>
</dbReference>
<comment type="caution">
    <text evidence="6">The sequence shown here is derived from an EMBL/GenBank/DDBJ whole genome shotgun (WGS) entry which is preliminary data.</text>
</comment>
<name>X6LWG1_RETFI</name>
<dbReference type="Pfam" id="PF00656">
    <property type="entry name" value="Peptidase_C14"/>
    <property type="match status" value="1"/>
</dbReference>
<dbReference type="EMBL" id="ASPP01027643">
    <property type="protein sequence ID" value="ETO05944.1"/>
    <property type="molecule type" value="Genomic_DNA"/>
</dbReference>
<evidence type="ECO:0000313" key="6">
    <source>
        <dbReference type="EMBL" id="ETO05944.1"/>
    </source>
</evidence>
<sequence>MLLTIKLYSPFQSLADLPTPFSQSQCVLHKHELLICGGIDRKGCYSYHILKDEYKFICEYPINVEVQGHCVVKLVENSKDSNQTTLLSFGGNTYTKRHTLMMRYVSVWSNISKKLNKSNEFNIYNGWIPFTDNRNNPIIIGRDNDNYLGLRAVIGGSNNHLLFITYPYNNISVFDLNTFQFIKHDRLPINNYVEYHCFVSKSENGQGQEIMKTNKKKDEMLLFYRNDGLSIEYDENNNSFRFHRLLVCDDIEPFAYYAYVRINDIILFFGGWDCGLDDESVISKSVYKYSIRENKWMTFQNILPSSLFHRFAILSEDSAYVHILGGWNGKQQVPTHSKTKVSEWLNEAEMKKSEPIENGNNEGEESDEEEGNDNEDKNKNGVDNIVKQEESEKQNQVKKDSDNIMEKAEQYKKWKKWFIQREQKDKLEMIEHFKTMSNEQFQVWLLNECKWKNEITKDDINSICVLIDAYLDFTAEDKKGEEVNQLKNLINMEELTFKELLRQSYYCLEATDFEKINEKNLKPQLLNIKNDIIEKDEDVEKEFKNNKPTFKITWISFQHPVILGKTKIIKNALVIMIAISEYIDNTIWSNLPNVKRKDFENFKQLFEQELNYEMICNSSSNMTKDDVRDFMDGIILNFQLRKNTNKYDGLILVICGHGENGNMLVTSDGKHVSIDEMRTSFNCDKMESFKDLPKIFIIDACRGENIPKSHEIVMRGNKALYGHNDDGFLIIWSTTKGHRVADLSLLSECMKKVVVSKYKSGYPFKQMLQDIRTEIRNNKSSEWYCVESQDTTDYDIIFESKKSV</sequence>
<protein>
    <recommendedName>
        <fullName evidence="5">Caspase family p20 domain-containing protein</fullName>
    </recommendedName>
</protein>
<dbReference type="InterPro" id="IPR015915">
    <property type="entry name" value="Kelch-typ_b-propeller"/>
</dbReference>
<evidence type="ECO:0000256" key="2">
    <source>
        <dbReference type="ARBA" id="ARBA00022703"/>
    </source>
</evidence>
<reference evidence="6 7" key="1">
    <citation type="journal article" date="2013" name="Curr. Biol.">
        <title>The Genome of the Foraminiferan Reticulomyxa filosa.</title>
        <authorList>
            <person name="Glockner G."/>
            <person name="Hulsmann N."/>
            <person name="Schleicher M."/>
            <person name="Noegel A.A."/>
            <person name="Eichinger L."/>
            <person name="Gallinger C."/>
            <person name="Pawlowski J."/>
            <person name="Sierra R."/>
            <person name="Euteneuer U."/>
            <person name="Pillet L."/>
            <person name="Moustafa A."/>
            <person name="Platzer M."/>
            <person name="Groth M."/>
            <person name="Szafranski K."/>
            <person name="Schliwa M."/>
        </authorList>
    </citation>
    <scope>NUCLEOTIDE SEQUENCE [LARGE SCALE GENOMIC DNA]</scope>
</reference>
<feature type="compositionally biased region" description="Acidic residues" evidence="4">
    <location>
        <begin position="362"/>
        <end position="373"/>
    </location>
</feature>
<dbReference type="PANTHER" id="PTHR47901">
    <property type="entry name" value="CASPASE RECRUITMENT DOMAIN-CONTAINING PROTEIN 18"/>
    <property type="match status" value="1"/>
</dbReference>
<dbReference type="AlphaFoldDB" id="X6LWG1"/>
<accession>X6LWG1</accession>
<proteinExistence type="predicted"/>
<dbReference type="OrthoDB" id="6116485at2759"/>
<dbReference type="InterPro" id="IPR001309">
    <property type="entry name" value="Pept_C14_p20"/>
</dbReference>
<feature type="region of interest" description="Disordered" evidence="4">
    <location>
        <begin position="348"/>
        <end position="380"/>
    </location>
</feature>
<evidence type="ECO:0000313" key="7">
    <source>
        <dbReference type="Proteomes" id="UP000023152"/>
    </source>
</evidence>
<dbReference type="Proteomes" id="UP000023152">
    <property type="component" value="Unassembled WGS sequence"/>
</dbReference>